<feature type="transmembrane region" description="Helical" evidence="2">
    <location>
        <begin position="311"/>
        <end position="328"/>
    </location>
</feature>
<feature type="compositionally biased region" description="Pro residues" evidence="1">
    <location>
        <begin position="33"/>
        <end position="47"/>
    </location>
</feature>
<dbReference type="RefSeq" id="WP_376733301.1">
    <property type="nucleotide sequence ID" value="NZ_JAYMRP010000014.1"/>
</dbReference>
<reference evidence="3 4" key="1">
    <citation type="submission" date="2024-01" db="EMBL/GenBank/DDBJ databases">
        <title>Genome mining of biosynthetic gene clusters to explore secondary metabolites of Streptomyces sp.</title>
        <authorList>
            <person name="Baig A."/>
            <person name="Ajitkumar Shintre N."/>
            <person name="Kumar H."/>
            <person name="Anbarasu A."/>
            <person name="Ramaiah S."/>
        </authorList>
    </citation>
    <scope>NUCLEOTIDE SEQUENCE [LARGE SCALE GENOMIC DNA]</scope>
    <source>
        <strain evidence="3 4">A57</strain>
    </source>
</reference>
<gene>
    <name evidence="3" type="ORF">VSS16_18000</name>
</gene>
<dbReference type="EMBL" id="JAYMRP010000014">
    <property type="protein sequence ID" value="MFB8774595.1"/>
    <property type="molecule type" value="Genomic_DNA"/>
</dbReference>
<keyword evidence="4" id="KW-1185">Reference proteome</keyword>
<evidence type="ECO:0008006" key="5">
    <source>
        <dbReference type="Google" id="ProtNLM"/>
    </source>
</evidence>
<evidence type="ECO:0000256" key="1">
    <source>
        <dbReference type="SAM" id="MobiDB-lite"/>
    </source>
</evidence>
<evidence type="ECO:0000313" key="4">
    <source>
        <dbReference type="Proteomes" id="UP001585080"/>
    </source>
</evidence>
<protein>
    <recommendedName>
        <fullName evidence="5">DUF2267 domain-containing protein</fullName>
    </recommendedName>
</protein>
<keyword evidence="2" id="KW-0472">Membrane</keyword>
<feature type="compositionally biased region" description="Low complexity" evidence="1">
    <location>
        <begin position="22"/>
        <end position="32"/>
    </location>
</feature>
<feature type="compositionally biased region" description="Low complexity" evidence="1">
    <location>
        <begin position="48"/>
        <end position="61"/>
    </location>
</feature>
<feature type="compositionally biased region" description="Pro residues" evidence="1">
    <location>
        <begin position="1"/>
        <end position="10"/>
    </location>
</feature>
<evidence type="ECO:0000256" key="2">
    <source>
        <dbReference type="SAM" id="Phobius"/>
    </source>
</evidence>
<feature type="transmembrane region" description="Helical" evidence="2">
    <location>
        <begin position="348"/>
        <end position="374"/>
    </location>
</feature>
<keyword evidence="2" id="KW-1133">Transmembrane helix</keyword>
<feature type="transmembrane region" description="Helical" evidence="2">
    <location>
        <begin position="255"/>
        <end position="274"/>
    </location>
</feature>
<proteinExistence type="predicted"/>
<organism evidence="3 4">
    <name type="scientific">Streptomyces broussonetiae</name>
    <dbReference type="NCBI Taxonomy" id="2686304"/>
    <lineage>
        <taxon>Bacteria</taxon>
        <taxon>Bacillati</taxon>
        <taxon>Actinomycetota</taxon>
        <taxon>Actinomycetes</taxon>
        <taxon>Kitasatosporales</taxon>
        <taxon>Streptomycetaceae</taxon>
        <taxon>Streptomyces</taxon>
    </lineage>
</organism>
<dbReference type="Proteomes" id="UP001585080">
    <property type="component" value="Unassembled WGS sequence"/>
</dbReference>
<comment type="caution">
    <text evidence="3">The sequence shown here is derived from an EMBL/GenBank/DDBJ whole genome shotgun (WGS) entry which is preliminary data.</text>
</comment>
<accession>A0ABV5ECL4</accession>
<feature type="transmembrane region" description="Helical" evidence="2">
    <location>
        <begin position="286"/>
        <end position="304"/>
    </location>
</feature>
<keyword evidence="2" id="KW-0812">Transmembrane</keyword>
<name>A0ABV5ECL4_9ACTN</name>
<feature type="region of interest" description="Disordered" evidence="1">
    <location>
        <begin position="1"/>
        <end position="74"/>
    </location>
</feature>
<sequence>MTTPSSPRPADPAVLAPAETGPVEPVATEPVPTTEPVPAAEPPPRPVQAPTVGEAPAVPARPVAPPTLDPPPEEEADVQADAIGELVHAAVSDRPLEEVVRLVTLLEESPEYGRSVVDVLRAVAVDRPVDDVARLITELTRPPRDPGSADVAIRTAIENRTVEEVSRLMELLHRTPVQPHCGQEAVRAAATGRPVEELVQLIGRLAQERHGVGPALEAGPGYPAAAPDEAPPVTAGLRPVEVRRERRTERSGQPAFWPSWLAAAALVVCGAAHFPLHRDGVPLRVYAATLAMAGLCVVLAVVVACRATAPVLLAGVLVPAVPAAAVIFEDWLRAPQLSQALGIMVAPPWSAGLTAVCASLASLAALLLLLMVQLAERHPAAARRGTP</sequence>
<evidence type="ECO:0000313" key="3">
    <source>
        <dbReference type="EMBL" id="MFB8774595.1"/>
    </source>
</evidence>